<keyword evidence="5 7" id="KW-0456">Lyase</keyword>
<organism evidence="8 9">
    <name type="scientific">Cetraspora pellucida</name>
    <dbReference type="NCBI Taxonomy" id="1433469"/>
    <lineage>
        <taxon>Eukaryota</taxon>
        <taxon>Fungi</taxon>
        <taxon>Fungi incertae sedis</taxon>
        <taxon>Mucoromycota</taxon>
        <taxon>Glomeromycotina</taxon>
        <taxon>Glomeromycetes</taxon>
        <taxon>Diversisporales</taxon>
        <taxon>Gigasporaceae</taxon>
        <taxon>Cetraspora</taxon>
    </lineage>
</organism>
<dbReference type="EMBL" id="CAJVQA010025148">
    <property type="protein sequence ID" value="CAG8785050.1"/>
    <property type="molecule type" value="Genomic_DNA"/>
</dbReference>
<dbReference type="SUPFAM" id="SSF53383">
    <property type="entry name" value="PLP-dependent transferases"/>
    <property type="match status" value="1"/>
</dbReference>
<gene>
    <name evidence="8" type="ORF">CPELLU_LOCUS16632</name>
</gene>
<dbReference type="PANTHER" id="PTHR11999">
    <property type="entry name" value="GROUP II PYRIDOXAL-5-PHOSPHATE DECARBOXYLASE"/>
    <property type="match status" value="1"/>
</dbReference>
<feature type="non-terminal residue" evidence="8">
    <location>
        <position position="1"/>
    </location>
</feature>
<dbReference type="InterPro" id="IPR015422">
    <property type="entry name" value="PyrdxlP-dep_Trfase_small"/>
</dbReference>
<evidence type="ECO:0000256" key="1">
    <source>
        <dbReference type="ARBA" id="ARBA00001933"/>
    </source>
</evidence>
<reference evidence="8" key="1">
    <citation type="submission" date="2021-06" db="EMBL/GenBank/DDBJ databases">
        <authorList>
            <person name="Kallberg Y."/>
            <person name="Tangrot J."/>
            <person name="Rosling A."/>
        </authorList>
    </citation>
    <scope>NUCLEOTIDE SEQUENCE</scope>
    <source>
        <strain evidence="8">FL966</strain>
    </source>
</reference>
<dbReference type="GO" id="GO:0019752">
    <property type="term" value="P:carboxylic acid metabolic process"/>
    <property type="evidence" value="ECO:0007669"/>
    <property type="project" value="InterPro"/>
</dbReference>
<evidence type="ECO:0000256" key="3">
    <source>
        <dbReference type="ARBA" id="ARBA00022793"/>
    </source>
</evidence>
<dbReference type="InterPro" id="IPR015421">
    <property type="entry name" value="PyrdxlP-dep_Trfase_major"/>
</dbReference>
<sequence>MDIEEFRKRGYEAVDRICKYYKELDNYNVLPNVEPGYLKKLLPEEAPEEPESFDAIQSDIETKIIPGACTELETIVLDWVGKLIGLDKSFLSEGHGGGVIQASASDATLVVLIAARQRVIDKYKAEGLNDDQLYNISNRLIAYGSTQTHSCLKKATIIANVRFHALPTDEKFSLRGDTVKRAIEKDISQGLIPCFLNGTIGTTGSAAVDRISELADAIQGTDVWLHVDAAYAGSAFVCPEYRHYLNGVDRSDSFNFNMHKWLLTNFDTSCLWVKRRKLLISALTVTPEFLKNPASESGLVLDYRDWQLPLGRRFRALKIWFVLRTYGAKVEQAFSLVCFHVIPNEKSRETSNELTEKVYNRLNEIQKIYLTHTKLNDQFVIRFVVGSPWTAEEHIDRALDLIVKTTKEVIGIKDED</sequence>
<name>A0A9N9JK74_9GLOM</name>
<evidence type="ECO:0000256" key="5">
    <source>
        <dbReference type="ARBA" id="ARBA00023239"/>
    </source>
</evidence>
<protein>
    <submittedName>
        <fullName evidence="8">6318_t:CDS:1</fullName>
    </submittedName>
</protein>
<keyword evidence="4 6" id="KW-0663">Pyridoxal phosphate</keyword>
<comment type="similarity">
    <text evidence="2 7">Belongs to the group II decarboxylase family.</text>
</comment>
<dbReference type="InterPro" id="IPR015424">
    <property type="entry name" value="PyrdxlP-dep_Trfase"/>
</dbReference>
<feature type="modified residue" description="N6-(pyridoxal phosphate)lysine" evidence="6">
    <location>
        <position position="260"/>
    </location>
</feature>
<dbReference type="OrthoDB" id="639767at2759"/>
<dbReference type="GO" id="GO:0005737">
    <property type="term" value="C:cytoplasm"/>
    <property type="evidence" value="ECO:0007669"/>
    <property type="project" value="TreeGrafter"/>
</dbReference>
<keyword evidence="9" id="KW-1185">Reference proteome</keyword>
<evidence type="ECO:0000256" key="2">
    <source>
        <dbReference type="ARBA" id="ARBA00009533"/>
    </source>
</evidence>
<evidence type="ECO:0000256" key="6">
    <source>
        <dbReference type="PIRSR" id="PIRSR602129-50"/>
    </source>
</evidence>
<dbReference type="GO" id="GO:0030170">
    <property type="term" value="F:pyridoxal phosphate binding"/>
    <property type="evidence" value="ECO:0007669"/>
    <property type="project" value="InterPro"/>
</dbReference>
<dbReference type="GO" id="GO:0016831">
    <property type="term" value="F:carboxy-lyase activity"/>
    <property type="evidence" value="ECO:0007669"/>
    <property type="project" value="UniProtKB-KW"/>
</dbReference>
<dbReference type="InterPro" id="IPR002129">
    <property type="entry name" value="PyrdxlP-dep_de-COase"/>
</dbReference>
<dbReference type="PRINTS" id="PR00800">
    <property type="entry name" value="YHDCRBOXLASE"/>
</dbReference>
<dbReference type="Gene3D" id="3.40.640.10">
    <property type="entry name" value="Type I PLP-dependent aspartate aminotransferase-like (Major domain)"/>
    <property type="match status" value="1"/>
</dbReference>
<dbReference type="InterPro" id="IPR010977">
    <property type="entry name" value="Aromatic_deC"/>
</dbReference>
<evidence type="ECO:0000313" key="8">
    <source>
        <dbReference type="EMBL" id="CAG8785050.1"/>
    </source>
</evidence>
<accession>A0A9N9JK74</accession>
<dbReference type="PANTHER" id="PTHR11999:SF70">
    <property type="entry name" value="MIP05841P"/>
    <property type="match status" value="1"/>
</dbReference>
<comment type="caution">
    <text evidence="8">The sequence shown here is derived from an EMBL/GenBank/DDBJ whole genome shotgun (WGS) entry which is preliminary data.</text>
</comment>
<evidence type="ECO:0000256" key="7">
    <source>
        <dbReference type="RuleBase" id="RU000382"/>
    </source>
</evidence>
<dbReference type="Pfam" id="PF00282">
    <property type="entry name" value="Pyridoxal_deC"/>
    <property type="match status" value="1"/>
</dbReference>
<dbReference type="AlphaFoldDB" id="A0A9N9JK74"/>
<dbReference type="Proteomes" id="UP000789759">
    <property type="component" value="Unassembled WGS sequence"/>
</dbReference>
<evidence type="ECO:0000256" key="4">
    <source>
        <dbReference type="ARBA" id="ARBA00022898"/>
    </source>
</evidence>
<evidence type="ECO:0000313" key="9">
    <source>
        <dbReference type="Proteomes" id="UP000789759"/>
    </source>
</evidence>
<dbReference type="Gene3D" id="3.90.1150.10">
    <property type="entry name" value="Aspartate Aminotransferase, domain 1"/>
    <property type="match status" value="1"/>
</dbReference>
<proteinExistence type="inferred from homology"/>
<comment type="cofactor">
    <cofactor evidence="1 6 7">
        <name>pyridoxal 5'-phosphate</name>
        <dbReference type="ChEBI" id="CHEBI:597326"/>
    </cofactor>
</comment>
<dbReference type="GO" id="GO:0006520">
    <property type="term" value="P:amino acid metabolic process"/>
    <property type="evidence" value="ECO:0007669"/>
    <property type="project" value="InterPro"/>
</dbReference>
<keyword evidence="3" id="KW-0210">Decarboxylase</keyword>